<dbReference type="STRING" id="33097.A0A150GI29"/>
<dbReference type="InterPro" id="IPR015525">
    <property type="entry name" value="BRCA2"/>
</dbReference>
<dbReference type="GO" id="GO:0006355">
    <property type="term" value="P:regulation of DNA-templated transcription"/>
    <property type="evidence" value="ECO:0007669"/>
    <property type="project" value="TreeGrafter"/>
</dbReference>
<feature type="region of interest" description="Disordered" evidence="4">
    <location>
        <begin position="147"/>
        <end position="198"/>
    </location>
</feature>
<organism evidence="5 6">
    <name type="scientific">Gonium pectorale</name>
    <name type="common">Green alga</name>
    <dbReference type="NCBI Taxonomy" id="33097"/>
    <lineage>
        <taxon>Eukaryota</taxon>
        <taxon>Viridiplantae</taxon>
        <taxon>Chlorophyta</taxon>
        <taxon>core chlorophytes</taxon>
        <taxon>Chlorophyceae</taxon>
        <taxon>CS clade</taxon>
        <taxon>Chlamydomonadales</taxon>
        <taxon>Volvocaceae</taxon>
        <taxon>Gonium</taxon>
    </lineage>
</organism>
<feature type="region of interest" description="Disordered" evidence="4">
    <location>
        <begin position="483"/>
        <end position="584"/>
    </location>
</feature>
<evidence type="ECO:0000313" key="5">
    <source>
        <dbReference type="EMBL" id="KXZ49459.1"/>
    </source>
</evidence>
<protein>
    <submittedName>
        <fullName evidence="5">Uncharacterized protein</fullName>
    </submittedName>
</protein>
<evidence type="ECO:0000256" key="2">
    <source>
        <dbReference type="ARBA" id="ARBA00022763"/>
    </source>
</evidence>
<sequence>MPRDGAGAGPGSSAGLGAGSSAGDAGAACGFRTAAERPIHTSAAARQRASSFWAKLDAELEAHPPVAADKDEGDGAEAGVAGLASGAGGFAAVDGSGGGSGGFTFASGRPAAISAAARQRGASFMAKVLSAADVPEQEDVGAAAAAPLQPEDPQHRECGSGAGGTAQSGALHSGPTEQLAATAASPRENPAAGEGDGGGAGGGGFKFASGKAATISAAARQRGALLMAKVIAAAEEAEQAGTETSAPNAAVAGMVYSGFSTGSGRQVTISAAARQRAAGFLAKVMENDEEGGPGDGASDGAAIAAGALAAAEPPPAAGPGPPAVPGPSGLTAVVPQGQRPAPGAASGADTVYSGFSTGSGRQVTVSAAARKRAAGFLAKVLDNDDEDQPGDEAAGDAAAAGDGALSAMGPHAQGPGPSAALGSLGSRAAAPEAQRTAAAAAGGTGGAEMLYSGFSTGSGRQVNISAEARKRAAGLLAKVFASDEQDGSGDGAAASAGAPPAAGLPMKRAAQPSARGTGAFKMPARVAPPRVGACHPGATEGATAGGGGSGLPAGPSGPAAPPGPLAAAAAKAPDAQTPSLRRSP</sequence>
<dbReference type="GO" id="GO:0000724">
    <property type="term" value="P:double-strand break repair via homologous recombination"/>
    <property type="evidence" value="ECO:0007669"/>
    <property type="project" value="InterPro"/>
</dbReference>
<feature type="compositionally biased region" description="Low complexity" evidence="4">
    <location>
        <begin position="395"/>
        <end position="404"/>
    </location>
</feature>
<dbReference type="Proteomes" id="UP000075714">
    <property type="component" value="Unassembled WGS sequence"/>
</dbReference>
<keyword evidence="3" id="KW-0234">DNA repair</keyword>
<gene>
    <name evidence="5" type="ORF">GPECTOR_21g685</name>
</gene>
<keyword evidence="1" id="KW-0677">Repeat</keyword>
<evidence type="ECO:0000256" key="4">
    <source>
        <dbReference type="SAM" id="MobiDB-lite"/>
    </source>
</evidence>
<feature type="region of interest" description="Disordered" evidence="4">
    <location>
        <begin position="311"/>
        <end position="356"/>
    </location>
</feature>
<dbReference type="InterPro" id="IPR002093">
    <property type="entry name" value="BRCA2_repeat"/>
</dbReference>
<keyword evidence="2" id="KW-0227">DNA damage</keyword>
<reference evidence="6" key="1">
    <citation type="journal article" date="2016" name="Nat. Commun.">
        <title>The Gonium pectorale genome demonstrates co-option of cell cycle regulation during the evolution of multicellularity.</title>
        <authorList>
            <person name="Hanschen E.R."/>
            <person name="Marriage T.N."/>
            <person name="Ferris P.J."/>
            <person name="Hamaji T."/>
            <person name="Toyoda A."/>
            <person name="Fujiyama A."/>
            <person name="Neme R."/>
            <person name="Noguchi H."/>
            <person name="Minakuchi Y."/>
            <person name="Suzuki M."/>
            <person name="Kawai-Toyooka H."/>
            <person name="Smith D.R."/>
            <person name="Sparks H."/>
            <person name="Anderson J."/>
            <person name="Bakaric R."/>
            <person name="Luria V."/>
            <person name="Karger A."/>
            <person name="Kirschner M.W."/>
            <person name="Durand P.M."/>
            <person name="Michod R.E."/>
            <person name="Nozaki H."/>
            <person name="Olson B.J."/>
        </authorList>
    </citation>
    <scope>NUCLEOTIDE SEQUENCE [LARGE SCALE GENOMIC DNA]</scope>
    <source>
        <strain evidence="6">NIES-2863</strain>
    </source>
</reference>
<dbReference type="PROSITE" id="PS50138">
    <property type="entry name" value="BRCA2_REPEAT"/>
    <property type="match status" value="2"/>
</dbReference>
<feature type="compositionally biased region" description="Low complexity" evidence="4">
    <location>
        <begin position="414"/>
        <end position="441"/>
    </location>
</feature>
<feature type="compositionally biased region" description="Gly residues" evidence="4">
    <location>
        <begin position="1"/>
        <end position="20"/>
    </location>
</feature>
<keyword evidence="6" id="KW-1185">Reference proteome</keyword>
<name>A0A150GI29_GONPE</name>
<proteinExistence type="predicted"/>
<feature type="region of interest" description="Disordered" evidence="4">
    <location>
        <begin position="1"/>
        <end position="25"/>
    </location>
</feature>
<dbReference type="PANTHER" id="PTHR11289">
    <property type="entry name" value="BREAST CANCER TYPE 2 SUSCEPTIBILITY PROTEIN BRCA2"/>
    <property type="match status" value="1"/>
</dbReference>
<accession>A0A150GI29</accession>
<dbReference type="AlphaFoldDB" id="A0A150GI29"/>
<dbReference type="EMBL" id="LSYV01000022">
    <property type="protein sequence ID" value="KXZ49459.1"/>
    <property type="molecule type" value="Genomic_DNA"/>
</dbReference>
<feature type="compositionally biased region" description="Low complexity" evidence="4">
    <location>
        <begin position="491"/>
        <end position="503"/>
    </location>
</feature>
<feature type="compositionally biased region" description="Pro residues" evidence="4">
    <location>
        <begin position="312"/>
        <end position="325"/>
    </location>
</feature>
<evidence type="ECO:0000256" key="1">
    <source>
        <dbReference type="ARBA" id="ARBA00022737"/>
    </source>
</evidence>
<comment type="caution">
    <text evidence="5">The sequence shown here is derived from an EMBL/GenBank/DDBJ whole genome shotgun (WGS) entry which is preliminary data.</text>
</comment>
<feature type="region of interest" description="Disordered" evidence="4">
    <location>
        <begin position="380"/>
        <end position="442"/>
    </location>
</feature>
<evidence type="ECO:0000313" key="6">
    <source>
        <dbReference type="Proteomes" id="UP000075714"/>
    </source>
</evidence>
<dbReference type="PANTHER" id="PTHR11289:SF0">
    <property type="entry name" value="BREAST CANCER TYPE 2 SUSCEPTIBILITY PROTEIN"/>
    <property type="match status" value="1"/>
</dbReference>
<feature type="compositionally biased region" description="Acidic residues" evidence="4">
    <location>
        <begin position="383"/>
        <end position="394"/>
    </location>
</feature>
<evidence type="ECO:0000256" key="3">
    <source>
        <dbReference type="ARBA" id="ARBA00023204"/>
    </source>
</evidence>